<dbReference type="SMART" id="SM00980">
    <property type="entry name" value="THAP"/>
    <property type="match status" value="1"/>
</dbReference>
<dbReference type="GeneTree" id="ENSGT00940000164656"/>
<dbReference type="PROSITE" id="PS51257">
    <property type="entry name" value="PROKAR_LIPOPROTEIN"/>
    <property type="match status" value="1"/>
</dbReference>
<dbReference type="PANTHER" id="PTHR23080:SF133">
    <property type="entry name" value="SI:CH211-262I1.5-RELATED"/>
    <property type="match status" value="1"/>
</dbReference>
<evidence type="ECO:0000256" key="4">
    <source>
        <dbReference type="ARBA" id="ARBA00022833"/>
    </source>
</evidence>
<evidence type="ECO:0000259" key="8">
    <source>
        <dbReference type="PROSITE" id="PS50950"/>
    </source>
</evidence>
<reference evidence="9" key="1">
    <citation type="submission" date="2025-08" db="UniProtKB">
        <authorList>
            <consortium name="Ensembl"/>
        </authorList>
    </citation>
    <scope>IDENTIFICATION</scope>
</reference>
<keyword evidence="10" id="KW-1185">Reference proteome</keyword>
<evidence type="ECO:0000256" key="6">
    <source>
        <dbReference type="PROSITE-ProRule" id="PRU00309"/>
    </source>
</evidence>
<evidence type="ECO:0000256" key="3">
    <source>
        <dbReference type="ARBA" id="ARBA00022771"/>
    </source>
</evidence>
<dbReference type="PANTHER" id="PTHR23080">
    <property type="entry name" value="THAP DOMAIN PROTEIN"/>
    <property type="match status" value="1"/>
</dbReference>
<name>A0A3B5M9B2_9TELE</name>
<dbReference type="Proteomes" id="UP000261380">
    <property type="component" value="Unplaced"/>
</dbReference>
<dbReference type="AlphaFoldDB" id="A0A3B5M9B2"/>
<dbReference type="Gene3D" id="6.20.210.20">
    <property type="entry name" value="THAP domain"/>
    <property type="match status" value="1"/>
</dbReference>
<dbReference type="SUPFAM" id="SSF57716">
    <property type="entry name" value="Glucocorticoid receptor-like (DNA-binding domain)"/>
    <property type="match status" value="1"/>
</dbReference>
<reference evidence="9" key="2">
    <citation type="submission" date="2025-09" db="UniProtKB">
        <authorList>
            <consortium name="Ensembl"/>
        </authorList>
    </citation>
    <scope>IDENTIFICATION</scope>
</reference>
<feature type="transmembrane region" description="Helical" evidence="7">
    <location>
        <begin position="149"/>
        <end position="166"/>
    </location>
</feature>
<keyword evidence="5 6" id="KW-0238">DNA-binding</keyword>
<dbReference type="Pfam" id="PF13613">
    <property type="entry name" value="HTH_Tnp_4"/>
    <property type="match status" value="1"/>
</dbReference>
<dbReference type="Pfam" id="PF13359">
    <property type="entry name" value="DDE_Tnp_4"/>
    <property type="match status" value="1"/>
</dbReference>
<feature type="domain" description="THAP-type" evidence="8">
    <location>
        <begin position="16"/>
        <end position="90"/>
    </location>
</feature>
<keyword evidence="7" id="KW-0812">Transmembrane</keyword>
<evidence type="ECO:0000256" key="1">
    <source>
        <dbReference type="ARBA" id="ARBA00001968"/>
    </source>
</evidence>
<evidence type="ECO:0000313" key="10">
    <source>
        <dbReference type="Proteomes" id="UP000261380"/>
    </source>
</evidence>
<keyword evidence="4" id="KW-0862">Zinc</keyword>
<protein>
    <recommendedName>
        <fullName evidence="8">THAP-type domain-containing protein</fullName>
    </recommendedName>
</protein>
<dbReference type="InterPro" id="IPR027805">
    <property type="entry name" value="Transposase_HTH_dom"/>
</dbReference>
<dbReference type="InterPro" id="IPR027806">
    <property type="entry name" value="HARBI1_dom"/>
</dbReference>
<dbReference type="InterPro" id="IPR006612">
    <property type="entry name" value="THAP_Znf"/>
</dbReference>
<keyword evidence="7" id="KW-1133">Transmembrane helix</keyword>
<organism evidence="9 10">
    <name type="scientific">Xiphophorus couchianus</name>
    <name type="common">Monterrey platyfish</name>
    <dbReference type="NCBI Taxonomy" id="32473"/>
    <lineage>
        <taxon>Eukaryota</taxon>
        <taxon>Metazoa</taxon>
        <taxon>Chordata</taxon>
        <taxon>Craniata</taxon>
        <taxon>Vertebrata</taxon>
        <taxon>Euteleostomi</taxon>
        <taxon>Actinopterygii</taxon>
        <taxon>Neopterygii</taxon>
        <taxon>Teleostei</taxon>
        <taxon>Neoteleostei</taxon>
        <taxon>Acanthomorphata</taxon>
        <taxon>Ovalentaria</taxon>
        <taxon>Atherinomorphae</taxon>
        <taxon>Cyprinodontiformes</taxon>
        <taxon>Poeciliidae</taxon>
        <taxon>Poeciliinae</taxon>
        <taxon>Xiphophorus</taxon>
    </lineage>
</organism>
<keyword evidence="2" id="KW-0479">Metal-binding</keyword>
<dbReference type="Pfam" id="PF05485">
    <property type="entry name" value="THAP"/>
    <property type="match status" value="1"/>
</dbReference>
<accession>A0A3B5M9B2</accession>
<dbReference type="GO" id="GO:0003677">
    <property type="term" value="F:DNA binding"/>
    <property type="evidence" value="ECO:0007669"/>
    <property type="project" value="UniProtKB-UniRule"/>
</dbReference>
<keyword evidence="3 6" id="KW-0863">Zinc-finger</keyword>
<comment type="cofactor">
    <cofactor evidence="1">
        <name>a divalent metal cation</name>
        <dbReference type="ChEBI" id="CHEBI:60240"/>
    </cofactor>
</comment>
<evidence type="ECO:0000256" key="5">
    <source>
        <dbReference type="ARBA" id="ARBA00023125"/>
    </source>
</evidence>
<proteinExistence type="predicted"/>
<dbReference type="PROSITE" id="PS50950">
    <property type="entry name" value="ZF_THAP"/>
    <property type="match status" value="1"/>
</dbReference>
<keyword evidence="7" id="KW-0472">Membrane</keyword>
<dbReference type="InterPro" id="IPR038441">
    <property type="entry name" value="THAP_Znf_sf"/>
</dbReference>
<sequence>MKRTQKRKHFRATGSTAEFCCVPFCPMTSSCNRGLSFFHFPSNFELRQQWIVAIRRKNLVINAHTRVCSQHFKLQDIKESWNNYSLPCPKPRILEKVAMNVLKEHNYATVPEPAVADVVLENNILRKKIQKTQEQIGSLIYTLSKENSVYCYLFCWGFFFFRFASYDHLMRFWALIEPFLPTMISVPQNIDATPSTHSLQPIDEFFLFLNYLARGSKQQDLADQYGVHQSTIIRIITTWSNFLFMVLGSIRIWIPQDQIHKNLPAVFEDCPDTTVIIDSIELRCQCPSSPLLQSEVSSFYKSRCTLKGLIGIAPHGPVTFISRLHTGSISDEKITRESGLLALLKPGMAVMVDRGFPLTTSYPMSAGEVRKTKAIARLRVHVECLVRRVKERKLFDSEIPLGFFGIVNQLYTVAYFICKGKKTHILDFHCEIIKRSH</sequence>
<dbReference type="Ensembl" id="ENSXCOT00000018090.1">
    <property type="protein sequence ID" value="ENSXCOP00000017866.1"/>
    <property type="gene ID" value="ENSXCOG00000013461.1"/>
</dbReference>
<evidence type="ECO:0000256" key="7">
    <source>
        <dbReference type="SAM" id="Phobius"/>
    </source>
</evidence>
<dbReference type="GO" id="GO:0008270">
    <property type="term" value="F:zinc ion binding"/>
    <property type="evidence" value="ECO:0007669"/>
    <property type="project" value="UniProtKB-KW"/>
</dbReference>
<evidence type="ECO:0000256" key="2">
    <source>
        <dbReference type="ARBA" id="ARBA00022723"/>
    </source>
</evidence>
<evidence type="ECO:0000313" key="9">
    <source>
        <dbReference type="Ensembl" id="ENSXCOP00000017866.1"/>
    </source>
</evidence>